<evidence type="ECO:0000313" key="4">
    <source>
        <dbReference type="Proteomes" id="UP000494245"/>
    </source>
</evidence>
<feature type="compositionally biased region" description="Low complexity" evidence="1">
    <location>
        <begin position="56"/>
        <end position="67"/>
    </location>
</feature>
<keyword evidence="4" id="KW-1185">Reference proteome</keyword>
<organism evidence="3 4">
    <name type="scientific">Fundidesulfovibrio magnetotacticus</name>
    <dbReference type="NCBI Taxonomy" id="2730080"/>
    <lineage>
        <taxon>Bacteria</taxon>
        <taxon>Pseudomonadati</taxon>
        <taxon>Thermodesulfobacteriota</taxon>
        <taxon>Desulfovibrionia</taxon>
        <taxon>Desulfovibrionales</taxon>
        <taxon>Desulfovibrionaceae</taxon>
        <taxon>Fundidesulfovibrio</taxon>
    </lineage>
</organism>
<sequence length="91" mass="9676">MTKYRNTLAAALMLAVAGGAAQARAWSFDEVYAPRAVPGLELASLEVPVAAKARPAEAPTQAPQAPALESAPEQPAAPPTLWRRFRDYLGF</sequence>
<name>A0A6V8LSX9_9BACT</name>
<gene>
    <name evidence="3" type="ORF">NNJEOMEG_01525</name>
</gene>
<protein>
    <submittedName>
        <fullName evidence="3">Uncharacterized protein</fullName>
    </submittedName>
</protein>
<dbReference type="RefSeq" id="WP_173082991.1">
    <property type="nucleotide sequence ID" value="NZ_BLTE01000006.1"/>
</dbReference>
<keyword evidence="2" id="KW-0732">Signal</keyword>
<evidence type="ECO:0000256" key="2">
    <source>
        <dbReference type="SAM" id="SignalP"/>
    </source>
</evidence>
<reference evidence="3 4" key="1">
    <citation type="submission" date="2020-04" db="EMBL/GenBank/DDBJ databases">
        <authorList>
            <consortium name="Desulfovibrio sp. FSS-1 genome sequencing consortium"/>
            <person name="Shimoshige H."/>
            <person name="Kobayashi H."/>
            <person name="Maekawa T."/>
        </authorList>
    </citation>
    <scope>NUCLEOTIDE SEQUENCE [LARGE SCALE GENOMIC DNA]</scope>
    <source>
        <strain evidence="3 4">SIID29052-01</strain>
    </source>
</reference>
<feature type="chain" id="PRO_5029004768" evidence="2">
    <location>
        <begin position="26"/>
        <end position="91"/>
    </location>
</feature>
<comment type="caution">
    <text evidence="3">The sequence shown here is derived from an EMBL/GenBank/DDBJ whole genome shotgun (WGS) entry which is preliminary data.</text>
</comment>
<evidence type="ECO:0000313" key="3">
    <source>
        <dbReference type="EMBL" id="GFK93691.1"/>
    </source>
</evidence>
<feature type="region of interest" description="Disordered" evidence="1">
    <location>
        <begin position="53"/>
        <end position="80"/>
    </location>
</feature>
<evidence type="ECO:0000256" key="1">
    <source>
        <dbReference type="SAM" id="MobiDB-lite"/>
    </source>
</evidence>
<reference evidence="3 4" key="2">
    <citation type="submission" date="2020-05" db="EMBL/GenBank/DDBJ databases">
        <title>Draft genome sequence of Desulfovibrio sp. strainFSS-1.</title>
        <authorList>
            <person name="Shimoshige H."/>
            <person name="Kobayashi H."/>
            <person name="Maekawa T."/>
        </authorList>
    </citation>
    <scope>NUCLEOTIDE SEQUENCE [LARGE SCALE GENOMIC DNA]</scope>
    <source>
        <strain evidence="3 4">SIID29052-01</strain>
    </source>
</reference>
<dbReference type="Proteomes" id="UP000494245">
    <property type="component" value="Unassembled WGS sequence"/>
</dbReference>
<accession>A0A6V8LSX9</accession>
<dbReference type="AlphaFoldDB" id="A0A6V8LSX9"/>
<dbReference type="EMBL" id="BLTE01000006">
    <property type="protein sequence ID" value="GFK93691.1"/>
    <property type="molecule type" value="Genomic_DNA"/>
</dbReference>
<feature type="signal peptide" evidence="2">
    <location>
        <begin position="1"/>
        <end position="25"/>
    </location>
</feature>
<proteinExistence type="predicted"/>